<evidence type="ECO:0000256" key="1">
    <source>
        <dbReference type="ARBA" id="ARBA00004651"/>
    </source>
</evidence>
<dbReference type="InterPro" id="IPR000522">
    <property type="entry name" value="ABC_transptr_permease_BtuC"/>
</dbReference>
<accession>A0A1K2I1Q0</accession>
<evidence type="ECO:0000313" key="9">
    <source>
        <dbReference type="EMBL" id="SFZ85684.1"/>
    </source>
</evidence>
<feature type="transmembrane region" description="Helical" evidence="8">
    <location>
        <begin position="137"/>
        <end position="158"/>
    </location>
</feature>
<dbReference type="RefSeq" id="WP_084603542.1">
    <property type="nucleotide sequence ID" value="NZ_FPKU01000002.1"/>
</dbReference>
<evidence type="ECO:0000256" key="8">
    <source>
        <dbReference type="SAM" id="Phobius"/>
    </source>
</evidence>
<feature type="transmembrane region" description="Helical" evidence="8">
    <location>
        <begin position="105"/>
        <end position="125"/>
    </location>
</feature>
<dbReference type="InterPro" id="IPR037294">
    <property type="entry name" value="ABC_BtuC-like"/>
</dbReference>
<dbReference type="PANTHER" id="PTHR30472:SF24">
    <property type="entry name" value="FERRIC ENTEROBACTIN TRANSPORT SYSTEM PERMEASE PROTEIN FEPG"/>
    <property type="match status" value="1"/>
</dbReference>
<evidence type="ECO:0000256" key="2">
    <source>
        <dbReference type="ARBA" id="ARBA00007935"/>
    </source>
</evidence>
<feature type="transmembrane region" description="Helical" evidence="8">
    <location>
        <begin position="254"/>
        <end position="283"/>
    </location>
</feature>
<feature type="transmembrane region" description="Helical" evidence="8">
    <location>
        <begin position="170"/>
        <end position="192"/>
    </location>
</feature>
<dbReference type="Pfam" id="PF01032">
    <property type="entry name" value="FecCD"/>
    <property type="match status" value="1"/>
</dbReference>
<dbReference type="STRING" id="665118.SAMN02983003_2852"/>
<dbReference type="GO" id="GO:0005886">
    <property type="term" value="C:plasma membrane"/>
    <property type="evidence" value="ECO:0007669"/>
    <property type="project" value="UniProtKB-SubCell"/>
</dbReference>
<keyword evidence="3" id="KW-0813">Transport</keyword>
<feature type="transmembrane region" description="Helical" evidence="8">
    <location>
        <begin position="295"/>
        <end position="316"/>
    </location>
</feature>
<feature type="transmembrane region" description="Helical" evidence="8">
    <location>
        <begin position="328"/>
        <end position="346"/>
    </location>
</feature>
<evidence type="ECO:0000256" key="5">
    <source>
        <dbReference type="ARBA" id="ARBA00022692"/>
    </source>
</evidence>
<keyword evidence="6 8" id="KW-1133">Transmembrane helix</keyword>
<feature type="transmembrane region" description="Helical" evidence="8">
    <location>
        <begin position="76"/>
        <end position="93"/>
    </location>
</feature>
<keyword evidence="5 8" id="KW-0812">Transmembrane</keyword>
<dbReference type="Gene3D" id="1.10.3470.10">
    <property type="entry name" value="ABC transporter involved in vitamin B12 uptake, BtuC"/>
    <property type="match status" value="1"/>
</dbReference>
<feature type="transmembrane region" description="Helical" evidence="8">
    <location>
        <begin position="213"/>
        <end position="234"/>
    </location>
</feature>
<reference evidence="9 10" key="1">
    <citation type="submission" date="2016-11" db="EMBL/GenBank/DDBJ databases">
        <authorList>
            <person name="Jaros S."/>
            <person name="Januszkiewicz K."/>
            <person name="Wedrychowicz H."/>
        </authorList>
    </citation>
    <scope>NUCLEOTIDE SEQUENCE [LARGE SCALE GENOMIC DNA]</scope>
    <source>
        <strain evidence="9 10">ATCC 23634</strain>
    </source>
</reference>
<dbReference type="OrthoDB" id="9811975at2"/>
<comment type="similarity">
    <text evidence="2">Belongs to the binding-protein-dependent transport system permease family. FecCD subfamily.</text>
</comment>
<dbReference type="SUPFAM" id="SSF81345">
    <property type="entry name" value="ABC transporter involved in vitamin B12 uptake, BtuC"/>
    <property type="match status" value="1"/>
</dbReference>
<evidence type="ECO:0000256" key="6">
    <source>
        <dbReference type="ARBA" id="ARBA00022989"/>
    </source>
</evidence>
<evidence type="ECO:0000256" key="4">
    <source>
        <dbReference type="ARBA" id="ARBA00022475"/>
    </source>
</evidence>
<dbReference type="CDD" id="cd06550">
    <property type="entry name" value="TM_ABC_iron-siderophores_like"/>
    <property type="match status" value="1"/>
</dbReference>
<feature type="transmembrane region" description="Helical" evidence="8">
    <location>
        <begin position="23"/>
        <end position="43"/>
    </location>
</feature>
<keyword evidence="7 8" id="KW-0472">Membrane</keyword>
<dbReference type="PANTHER" id="PTHR30472">
    <property type="entry name" value="FERRIC ENTEROBACTIN TRANSPORT SYSTEM PERMEASE PROTEIN"/>
    <property type="match status" value="1"/>
</dbReference>
<keyword evidence="10" id="KW-1185">Reference proteome</keyword>
<dbReference type="AlphaFoldDB" id="A0A1K2I1Q0"/>
<proteinExistence type="inferred from homology"/>
<protein>
    <submittedName>
        <fullName evidence="9">Iron complex transport system permease protein</fullName>
    </submittedName>
</protein>
<evidence type="ECO:0000313" key="10">
    <source>
        <dbReference type="Proteomes" id="UP000183447"/>
    </source>
</evidence>
<comment type="subcellular location">
    <subcellularLocation>
        <location evidence="1">Cell membrane</location>
        <topology evidence="1">Multi-pass membrane protein</topology>
    </subcellularLocation>
</comment>
<name>A0A1K2I1Q0_9HYPH</name>
<evidence type="ECO:0000256" key="7">
    <source>
        <dbReference type="ARBA" id="ARBA00023136"/>
    </source>
</evidence>
<dbReference type="GO" id="GO:0022857">
    <property type="term" value="F:transmembrane transporter activity"/>
    <property type="evidence" value="ECO:0007669"/>
    <property type="project" value="InterPro"/>
</dbReference>
<keyword evidence="4" id="KW-1003">Cell membrane</keyword>
<dbReference type="GO" id="GO:0033214">
    <property type="term" value="P:siderophore-iron import into cell"/>
    <property type="evidence" value="ECO:0007669"/>
    <property type="project" value="TreeGrafter"/>
</dbReference>
<organism evidence="9 10">
    <name type="scientific">Devosia enhydra</name>
    <dbReference type="NCBI Taxonomy" id="665118"/>
    <lineage>
        <taxon>Bacteria</taxon>
        <taxon>Pseudomonadati</taxon>
        <taxon>Pseudomonadota</taxon>
        <taxon>Alphaproteobacteria</taxon>
        <taxon>Hyphomicrobiales</taxon>
        <taxon>Devosiaceae</taxon>
        <taxon>Devosia</taxon>
    </lineage>
</organism>
<dbReference type="Proteomes" id="UP000183447">
    <property type="component" value="Unassembled WGS sequence"/>
</dbReference>
<gene>
    <name evidence="9" type="ORF">SAMN02983003_2852</name>
</gene>
<sequence length="352" mass="36008">MSAPTLPIASGIGLSRTPLRLPLVWIVALGLLATVLVLGVGLGSSGLTPDRALAVLLGGGERTEQIIVLKLRLPRVLLAMEAGAALALAGALLQTATRNPLASPSILGIVNGAALGVVAFLWIFSDEANALTVSIHWQPLAATLGALAFAGLVTLLAWRDGLGPTRMVVYGIALGALASALVTVLMIVGPIYRANQALTWLAGSVQAAHWNDVTIVGVLLAMLVPIIALMPRAMDQLVLDDQSAAASGLAVTPTFLALMGLSVLLTATAVSFVGGVAFVGLLAPHAARLIVGRRALPMLVLSAIIGAMIVAGADLFGRLAFSPLEVPSGAITAILGAPYFIWLLIARGRTHA</sequence>
<evidence type="ECO:0000256" key="3">
    <source>
        <dbReference type="ARBA" id="ARBA00022448"/>
    </source>
</evidence>
<dbReference type="EMBL" id="FPKU01000002">
    <property type="protein sequence ID" value="SFZ85684.1"/>
    <property type="molecule type" value="Genomic_DNA"/>
</dbReference>